<dbReference type="GO" id="GO:0140911">
    <property type="term" value="F:pore-forming activity"/>
    <property type="evidence" value="ECO:0007669"/>
    <property type="project" value="InterPro"/>
</dbReference>
<feature type="binding site" evidence="7">
    <location>
        <position position="95"/>
    </location>
    <ligand>
        <name>Zn(2+)</name>
        <dbReference type="ChEBI" id="CHEBI:29105"/>
    </ligand>
</feature>
<dbReference type="OrthoDB" id="186812at2759"/>
<keyword evidence="4 8" id="KW-0812">Transmembrane</keyword>
<dbReference type="Proteomes" id="UP000494165">
    <property type="component" value="Unassembled WGS sequence"/>
</dbReference>
<dbReference type="Pfam" id="PF03006">
    <property type="entry name" value="HlyIII"/>
    <property type="match status" value="1"/>
</dbReference>
<evidence type="ECO:0000256" key="4">
    <source>
        <dbReference type="ARBA" id="ARBA00022692"/>
    </source>
</evidence>
<keyword evidence="7" id="KW-0479">Metal-binding</keyword>
<feature type="transmembrane region" description="Helical" evidence="8">
    <location>
        <begin position="144"/>
        <end position="161"/>
    </location>
</feature>
<evidence type="ECO:0000313" key="10">
    <source>
        <dbReference type="Proteomes" id="UP000494165"/>
    </source>
</evidence>
<reference evidence="9 10" key="1">
    <citation type="submission" date="2020-04" db="EMBL/GenBank/DDBJ databases">
        <authorList>
            <person name="Alioto T."/>
            <person name="Alioto T."/>
            <person name="Gomez Garrido J."/>
        </authorList>
    </citation>
    <scope>NUCLEOTIDE SEQUENCE [LARGE SCALE GENOMIC DNA]</scope>
</reference>
<dbReference type="GO" id="GO:0005886">
    <property type="term" value="C:plasma membrane"/>
    <property type="evidence" value="ECO:0007669"/>
    <property type="project" value="UniProtKB-SubCell"/>
</dbReference>
<feature type="transmembrane region" description="Helical" evidence="8">
    <location>
        <begin position="78"/>
        <end position="104"/>
    </location>
</feature>
<dbReference type="EMBL" id="CADEPI010000037">
    <property type="protein sequence ID" value="CAB3368273.1"/>
    <property type="molecule type" value="Genomic_DNA"/>
</dbReference>
<evidence type="ECO:0000256" key="3">
    <source>
        <dbReference type="ARBA" id="ARBA00022475"/>
    </source>
</evidence>
<feature type="binding site" evidence="7">
    <location>
        <position position="224"/>
    </location>
    <ligand>
        <name>Zn(2+)</name>
        <dbReference type="ChEBI" id="CHEBI:29105"/>
    </ligand>
</feature>
<dbReference type="InterPro" id="IPR004254">
    <property type="entry name" value="AdipoR/HlyIII-related"/>
</dbReference>
<gene>
    <name evidence="9" type="ORF">CLODIP_2_CD06782</name>
</gene>
<evidence type="ECO:0000256" key="8">
    <source>
        <dbReference type="SAM" id="Phobius"/>
    </source>
</evidence>
<comment type="similarity">
    <text evidence="2">Belongs to the ADIPOR family.</text>
</comment>
<feature type="transmembrane region" description="Helical" evidence="8">
    <location>
        <begin position="221"/>
        <end position="238"/>
    </location>
</feature>
<evidence type="ECO:0000256" key="6">
    <source>
        <dbReference type="ARBA" id="ARBA00023136"/>
    </source>
</evidence>
<accession>A0A8S1CKW0</accession>
<evidence type="ECO:0008006" key="11">
    <source>
        <dbReference type="Google" id="ProtNLM"/>
    </source>
</evidence>
<name>A0A8S1CKW0_9INSE</name>
<feature type="binding site" evidence="7">
    <location>
        <position position="220"/>
    </location>
    <ligand>
        <name>Zn(2+)</name>
        <dbReference type="ChEBI" id="CHEBI:29105"/>
    </ligand>
</feature>
<feature type="transmembrane region" description="Helical" evidence="8">
    <location>
        <begin position="173"/>
        <end position="190"/>
    </location>
</feature>
<proteinExistence type="inferred from homology"/>
<evidence type="ECO:0000256" key="5">
    <source>
        <dbReference type="ARBA" id="ARBA00022989"/>
    </source>
</evidence>
<comment type="caution">
    <text evidence="9">The sequence shown here is derived from an EMBL/GenBank/DDBJ whole genome shotgun (WGS) entry which is preliminary data.</text>
</comment>
<comment type="subcellular location">
    <subcellularLocation>
        <location evidence="1">Cell membrane</location>
        <topology evidence="1">Multi-pass membrane protein</topology>
    </subcellularLocation>
</comment>
<evidence type="ECO:0000313" key="9">
    <source>
        <dbReference type="EMBL" id="CAB3368273.1"/>
    </source>
</evidence>
<dbReference type="PANTHER" id="PTHR20855:SF3">
    <property type="entry name" value="LD03007P"/>
    <property type="match status" value="1"/>
</dbReference>
<evidence type="ECO:0000256" key="2">
    <source>
        <dbReference type="ARBA" id="ARBA00007018"/>
    </source>
</evidence>
<dbReference type="InterPro" id="IPR005744">
    <property type="entry name" value="Hy-lIII"/>
</dbReference>
<keyword evidence="3" id="KW-1003">Cell membrane</keyword>
<dbReference type="GO" id="GO:0046872">
    <property type="term" value="F:metal ion binding"/>
    <property type="evidence" value="ECO:0007669"/>
    <property type="project" value="UniProtKB-KW"/>
</dbReference>
<evidence type="ECO:0000256" key="7">
    <source>
        <dbReference type="PIRSR" id="PIRSR604254-1"/>
    </source>
</evidence>
<keyword evidence="10" id="KW-1185">Reference proteome</keyword>
<keyword evidence="6 8" id="KW-0472">Membrane</keyword>
<dbReference type="PANTHER" id="PTHR20855">
    <property type="entry name" value="ADIPOR/PROGESTIN RECEPTOR-RELATED"/>
    <property type="match status" value="1"/>
</dbReference>
<feature type="transmembrane region" description="Helical" evidence="8">
    <location>
        <begin position="116"/>
        <end position="132"/>
    </location>
</feature>
<dbReference type="AlphaFoldDB" id="A0A8S1CKW0"/>
<sequence>MASLIMSSLTSHWRQTFDFVKKCHWMNERAPPNRPYTPTTVEHIANVITHGLWIPPSIWGAMSLVQRSTNWQQFWSGIIYSGSLILLFTISTIFHCVFFCHGHGPVKDVLHRSDRAMIYIFIAASYFPWLTLTPLPAGGWAAELWWLIWILASFGILYQQAFHERYKWLETTFYLFMGVAPALAIVSIDIPGLYELQLGGVCYLAGVIFFKMDGRIPFAHAIWHLFVAFAASVHYFAILDNLYPYKTQTSNITTNKQDDL</sequence>
<evidence type="ECO:0000256" key="1">
    <source>
        <dbReference type="ARBA" id="ARBA00004651"/>
    </source>
</evidence>
<dbReference type="NCBIfam" id="TIGR01065">
    <property type="entry name" value="hlyIII"/>
    <property type="match status" value="1"/>
</dbReference>
<protein>
    <recommendedName>
        <fullName evidence="11">Monocyte to macrophage differentiation factor 2</fullName>
    </recommendedName>
</protein>
<organism evidence="9 10">
    <name type="scientific">Cloeon dipterum</name>
    <dbReference type="NCBI Taxonomy" id="197152"/>
    <lineage>
        <taxon>Eukaryota</taxon>
        <taxon>Metazoa</taxon>
        <taxon>Ecdysozoa</taxon>
        <taxon>Arthropoda</taxon>
        <taxon>Hexapoda</taxon>
        <taxon>Insecta</taxon>
        <taxon>Pterygota</taxon>
        <taxon>Palaeoptera</taxon>
        <taxon>Ephemeroptera</taxon>
        <taxon>Pisciforma</taxon>
        <taxon>Baetidae</taxon>
        <taxon>Cloeon</taxon>
    </lineage>
</organism>
<keyword evidence="5 8" id="KW-1133">Transmembrane helix</keyword>
<keyword evidence="7" id="KW-0862">Zinc</keyword>